<proteinExistence type="predicted"/>
<dbReference type="EMBL" id="CP134187">
    <property type="protein sequence ID" value="WPB01223.1"/>
    <property type="molecule type" value="Genomic_DNA"/>
</dbReference>
<reference evidence="3 5" key="1">
    <citation type="submission" date="2015-10" db="EMBL/GenBank/DDBJ databases">
        <title>The cercosporin biosynthetic gene cluster was horizontally transferred to several fungal lineages and shown to be expanded in Cercospora beticola based on microsynteny with recipient genomes.</title>
        <authorList>
            <person name="De Jonge R."/>
            <person name="Ebert M.K."/>
            <person name="Suttle J.C."/>
            <person name="Jurick Ii W.M."/>
            <person name="Secor G.A."/>
            <person name="Thomma B.P."/>
            <person name="Van De Peer Y."/>
            <person name="Bolton M.D."/>
        </authorList>
    </citation>
    <scope>NUCLEOTIDE SEQUENCE [LARGE SCALE GENOMIC DNA]</scope>
    <source>
        <strain evidence="3 5">09-40</strain>
    </source>
</reference>
<feature type="compositionally biased region" description="Gly residues" evidence="1">
    <location>
        <begin position="162"/>
        <end position="173"/>
    </location>
</feature>
<dbReference type="Proteomes" id="UP001302367">
    <property type="component" value="Chromosome 4"/>
</dbReference>
<dbReference type="EMBL" id="LKMD01000105">
    <property type="protein sequence ID" value="PIA92684.1"/>
    <property type="molecule type" value="Genomic_DNA"/>
</dbReference>
<evidence type="ECO:0008006" key="7">
    <source>
        <dbReference type="Google" id="ProtNLM"/>
    </source>
</evidence>
<evidence type="ECO:0000313" key="3">
    <source>
        <dbReference type="EMBL" id="PIA92684.1"/>
    </source>
</evidence>
<evidence type="ECO:0000313" key="6">
    <source>
        <dbReference type="Proteomes" id="UP001302367"/>
    </source>
</evidence>
<accession>A0A2G5HJE9</accession>
<dbReference type="OrthoDB" id="3942074at2759"/>
<dbReference type="Proteomes" id="UP000230605">
    <property type="component" value="Chromosome 4"/>
</dbReference>
<reference evidence="4 6" key="2">
    <citation type="submission" date="2023-09" db="EMBL/GenBank/DDBJ databases">
        <title>Complete-Gapless Cercospora beticola genome.</title>
        <authorList>
            <person name="Wyatt N.A."/>
            <person name="Spanner R.E."/>
            <person name="Bolton M.D."/>
        </authorList>
    </citation>
    <scope>NUCLEOTIDE SEQUENCE [LARGE SCALE GENOMIC DNA]</scope>
    <source>
        <strain evidence="4">Cb09-40</strain>
    </source>
</reference>
<keyword evidence="2" id="KW-0732">Signal</keyword>
<dbReference type="AlphaFoldDB" id="A0A2G5HJE9"/>
<evidence type="ECO:0000313" key="5">
    <source>
        <dbReference type="Proteomes" id="UP000230605"/>
    </source>
</evidence>
<feature type="chain" id="PRO_5013667006" description="Siderophore biosynthesis enzyme" evidence="2">
    <location>
        <begin position="18"/>
        <end position="214"/>
    </location>
</feature>
<evidence type="ECO:0000313" key="4">
    <source>
        <dbReference type="EMBL" id="WPB01223.1"/>
    </source>
</evidence>
<protein>
    <recommendedName>
        <fullName evidence="7">Siderophore biosynthesis enzyme</fullName>
    </recommendedName>
</protein>
<feature type="region of interest" description="Disordered" evidence="1">
    <location>
        <begin position="91"/>
        <end position="116"/>
    </location>
</feature>
<sequence>MYRVIFTAASVATLAFAKTDIAGCTSSDVSSPAGASMIYYVPGTGEICEFLDCGGGRAPPKTTVPGCPQYSGTETYSPSFLPGYGAMETGSSASSAAAESTSTASEAEATTEETGSAYAQITNVATSSLATDYTRTSSSDETTLITSPAAYTSAVVGGGSAGNGTTTVGGGRNNGTVTSGTPSLPESTGAAMEAANVWVGGVVMMGLGAVVAAL</sequence>
<keyword evidence="6" id="KW-1185">Reference proteome</keyword>
<evidence type="ECO:0000256" key="2">
    <source>
        <dbReference type="SAM" id="SignalP"/>
    </source>
</evidence>
<evidence type="ECO:0000256" key="1">
    <source>
        <dbReference type="SAM" id="MobiDB-lite"/>
    </source>
</evidence>
<gene>
    <name evidence="3" type="ORF">CB0940_04014</name>
    <name evidence="4" type="ORF">RHO25_005846</name>
</gene>
<name>A0A2G5HJE9_CERBT</name>
<feature type="signal peptide" evidence="2">
    <location>
        <begin position="1"/>
        <end position="17"/>
    </location>
</feature>
<organism evidence="3 5">
    <name type="scientific">Cercospora beticola</name>
    <name type="common">Sugarbeet leaf spot fungus</name>
    <dbReference type="NCBI Taxonomy" id="122368"/>
    <lineage>
        <taxon>Eukaryota</taxon>
        <taxon>Fungi</taxon>
        <taxon>Dikarya</taxon>
        <taxon>Ascomycota</taxon>
        <taxon>Pezizomycotina</taxon>
        <taxon>Dothideomycetes</taxon>
        <taxon>Dothideomycetidae</taxon>
        <taxon>Mycosphaerellales</taxon>
        <taxon>Mycosphaerellaceae</taxon>
        <taxon>Cercospora</taxon>
    </lineage>
</organism>
<feature type="region of interest" description="Disordered" evidence="1">
    <location>
        <begin position="162"/>
        <end position="187"/>
    </location>
</feature>